<dbReference type="EMBL" id="MU267995">
    <property type="protein sequence ID" value="KAH7906620.1"/>
    <property type="molecule type" value="Genomic_DNA"/>
</dbReference>
<sequence length="709" mass="79904">MAASGSSITSSPVKRTGGSSMKHGVLSSASRNRQDDEEEVIDTWIGPMPVAEFMEEYMACQNLEPIQDASEVFSSLWQNGRSSENVLVENFVNIINISDRFPGFKLVNTGRRHDKNSESKLKPDACVYTVDYDESGNRTDFRNLDMFLEFKPSDGQDLFNDLGASYVDFCTSDATKVDRRGQIIGYAAETSAKQHRTHVFSASITGKFARLFRWDRSGTAVTERFDYRERPALLLDFFRRYSRMSRTARGYDPTVRFATPAEEAIALTALAEEGYEDRIDPKYPTTVLEIYDQAENENKYFYVGRPEVEPSSLVGRATKAYIAVDAKTLAVVFVKDCWRVTSPGMEKEGDTLRKLNQAGVRHIPTLLCAGDVGGDDAQSTKSYCLIDQPWRIGDQKLTPHSHYRQAVDVVGKTVHEITSSRQLVRVIHDAFIAHSDAFVLCRILHRDVSAGNILIGRDGGGLLNDWDMSKDIDSRDARQHDRTGTWLYMSARLLKNPMKPHEIQDDMESFVHVLIYIALVYTPLHIIGEETVGDLIGDIFHEATKHQNGRYVGGKAKSDGFTYRVVPLQVVFHCQPVQRLVEELVFYCRDWLQYCDDAQNSTRAASALPDDKIPTRRNQRAPLKLDDIEFKDHKSMTNLLASIVALPDDRWPEEEKIEEKALGLKHKQQGLKTSTAKSSSKRGLESMGDSEVPKKSKRLKSTPLSSSHT</sequence>
<name>A0ACB7ZZY8_9AGAM</name>
<gene>
    <name evidence="1" type="ORF">BJ138DRAFT_1093898</name>
</gene>
<keyword evidence="2" id="KW-1185">Reference proteome</keyword>
<protein>
    <submittedName>
        <fullName evidence="1">Uncharacterized protein</fullName>
    </submittedName>
</protein>
<reference evidence="1" key="1">
    <citation type="journal article" date="2021" name="New Phytol.">
        <title>Evolutionary innovations through gain and loss of genes in the ectomycorrhizal Boletales.</title>
        <authorList>
            <person name="Wu G."/>
            <person name="Miyauchi S."/>
            <person name="Morin E."/>
            <person name="Kuo A."/>
            <person name="Drula E."/>
            <person name="Varga T."/>
            <person name="Kohler A."/>
            <person name="Feng B."/>
            <person name="Cao Y."/>
            <person name="Lipzen A."/>
            <person name="Daum C."/>
            <person name="Hundley H."/>
            <person name="Pangilinan J."/>
            <person name="Johnson J."/>
            <person name="Barry K."/>
            <person name="LaButti K."/>
            <person name="Ng V."/>
            <person name="Ahrendt S."/>
            <person name="Min B."/>
            <person name="Choi I.G."/>
            <person name="Park H."/>
            <person name="Plett J.M."/>
            <person name="Magnuson J."/>
            <person name="Spatafora J.W."/>
            <person name="Nagy L.G."/>
            <person name="Henrissat B."/>
            <person name="Grigoriev I.V."/>
            <person name="Yang Z.L."/>
            <person name="Xu J."/>
            <person name="Martin F.M."/>
        </authorList>
    </citation>
    <scope>NUCLEOTIDE SEQUENCE</scope>
    <source>
        <strain evidence="1">ATCC 28755</strain>
    </source>
</reference>
<comment type="caution">
    <text evidence="1">The sequence shown here is derived from an EMBL/GenBank/DDBJ whole genome shotgun (WGS) entry which is preliminary data.</text>
</comment>
<proteinExistence type="predicted"/>
<evidence type="ECO:0000313" key="1">
    <source>
        <dbReference type="EMBL" id="KAH7906620.1"/>
    </source>
</evidence>
<evidence type="ECO:0000313" key="2">
    <source>
        <dbReference type="Proteomes" id="UP000790377"/>
    </source>
</evidence>
<organism evidence="1 2">
    <name type="scientific">Hygrophoropsis aurantiaca</name>
    <dbReference type="NCBI Taxonomy" id="72124"/>
    <lineage>
        <taxon>Eukaryota</taxon>
        <taxon>Fungi</taxon>
        <taxon>Dikarya</taxon>
        <taxon>Basidiomycota</taxon>
        <taxon>Agaricomycotina</taxon>
        <taxon>Agaricomycetes</taxon>
        <taxon>Agaricomycetidae</taxon>
        <taxon>Boletales</taxon>
        <taxon>Coniophorineae</taxon>
        <taxon>Hygrophoropsidaceae</taxon>
        <taxon>Hygrophoropsis</taxon>
    </lineage>
</organism>
<accession>A0ACB7ZZY8</accession>
<dbReference type="Proteomes" id="UP000790377">
    <property type="component" value="Unassembled WGS sequence"/>
</dbReference>